<dbReference type="InterPro" id="IPR004118">
    <property type="entry name" value="HEV_TT_vir_Orf2/Gyrovir_Vp2_N"/>
</dbReference>
<feature type="compositionally biased region" description="Low complexity" evidence="1">
    <location>
        <begin position="118"/>
        <end position="128"/>
    </location>
</feature>
<dbReference type="Pfam" id="PF02957">
    <property type="entry name" value="TT_ORF2-like"/>
    <property type="match status" value="1"/>
</dbReference>
<sequence length="128" mass="13039">MPWRPPAHSVPGREGQFYAATFHAHAAFCGCGGFIEHLNSIHPRFLGAGGPPPPPPALRRALPAPEGPGGPPQHAPPNPPPEGDHQPPRRGGGAGGAGDGHAGDGDAAEEYGPEDLDLLFAAAAEDDM</sequence>
<dbReference type="RefSeq" id="YP_003587844.1">
    <property type="nucleotide sequence ID" value="NC_014074.1"/>
</dbReference>
<evidence type="ECO:0000313" key="3">
    <source>
        <dbReference type="EMBL" id="BAB79309.1"/>
    </source>
</evidence>
<evidence type="ECO:0000259" key="2">
    <source>
        <dbReference type="Pfam" id="PF02957"/>
    </source>
</evidence>
<organismHost>
    <name type="scientific">Homo sapiens</name>
    <name type="common">Human</name>
    <dbReference type="NCBI Taxonomy" id="9606"/>
</organismHost>
<protein>
    <recommendedName>
        <fullName evidence="2">Hepatitis TT virus Orf2/Gyrovirus Vp2 N-terminal domain-containing protein</fullName>
    </recommendedName>
</protein>
<accession>Q782G3</accession>
<dbReference type="GeneID" id="9086595"/>
<evidence type="ECO:0000256" key="1">
    <source>
        <dbReference type="SAM" id="MobiDB-lite"/>
    </source>
</evidence>
<dbReference type="EMBL" id="AB064595">
    <property type="protein sequence ID" value="BAB79309.1"/>
    <property type="molecule type" value="Genomic_DNA"/>
</dbReference>
<organism evidence="4">
    <name type="scientific">Torque teno virus (isolate Human/China/CT23F/2001)</name>
    <name type="common">TTV</name>
    <dbReference type="NCBI Taxonomy" id="687366"/>
    <lineage>
        <taxon>Viruses</taxon>
        <taxon>Monodnaviria</taxon>
        <taxon>Shotokuvirae</taxon>
        <taxon>Commensaviricota</taxon>
        <taxon>Cardeaviricetes</taxon>
        <taxon>Sanitavirales</taxon>
        <taxon>Anelloviridae</taxon>
        <taxon>Alphatorquevirus</taxon>
        <taxon>Alphatorquevirus homin29</taxon>
    </lineage>
</organism>
<feature type="compositionally biased region" description="Gly residues" evidence="1">
    <location>
        <begin position="90"/>
        <end position="100"/>
    </location>
</feature>
<evidence type="ECO:0000313" key="4">
    <source>
        <dbReference type="Proteomes" id="UP000007551"/>
    </source>
</evidence>
<feature type="compositionally biased region" description="Acidic residues" evidence="1">
    <location>
        <begin position="106"/>
        <end position="117"/>
    </location>
</feature>
<dbReference type="PROSITE" id="PS51257">
    <property type="entry name" value="PROKAR_LIPOPROTEIN"/>
    <property type="match status" value="1"/>
</dbReference>
<name>Q782G3_TTVV6</name>
<dbReference type="Proteomes" id="UP000007551">
    <property type="component" value="Segment"/>
</dbReference>
<feature type="region of interest" description="Disordered" evidence="1">
    <location>
        <begin position="44"/>
        <end position="128"/>
    </location>
</feature>
<feature type="compositionally biased region" description="Pro residues" evidence="1">
    <location>
        <begin position="65"/>
        <end position="81"/>
    </location>
</feature>
<feature type="domain" description="Hepatitis TT virus Orf2/Gyrovirus Vp2 N-terminal" evidence="2">
    <location>
        <begin position="11"/>
        <end position="59"/>
    </location>
</feature>
<proteinExistence type="predicted"/>
<reference evidence="3 4" key="1">
    <citation type="journal article" date="2002" name="Arch. Virol.">
        <title>Analysis of the entire genomes of thirteen TT virus variants classifiable into the fourth and fifth genetic groups, isolated from viremic infants.</title>
        <authorList>
            <person name="Peng Y.H."/>
            <person name="Nishizawa T."/>
            <person name="Takahashi M."/>
            <person name="Ishikawa T."/>
            <person name="Yoshikawa A."/>
            <person name="Okamoto H."/>
        </authorList>
    </citation>
    <scope>NUCLEOTIDE SEQUENCE [LARGE SCALE GENOMIC DNA]</scope>
    <source>
        <strain evidence="4">Isolate Human/China/CT23F/2001</strain>
    </source>
</reference>
<dbReference type="KEGG" id="vg:9086595"/>
<dbReference type="OrthoDB" id="27758at10239"/>